<dbReference type="CDD" id="cd03431">
    <property type="entry name" value="NUDIX_DNA_Glycosylase_C-MutY"/>
    <property type="match status" value="1"/>
</dbReference>
<keyword evidence="11" id="KW-0234">DNA repair</keyword>
<dbReference type="InterPro" id="IPR044298">
    <property type="entry name" value="MIG/MutY"/>
</dbReference>
<keyword evidence="6" id="KW-0479">Metal-binding</keyword>
<dbReference type="GO" id="GO:0034039">
    <property type="term" value="F:8-oxo-7,8-dihydroguanine DNA N-glycosylase activity"/>
    <property type="evidence" value="ECO:0007669"/>
    <property type="project" value="TreeGrafter"/>
</dbReference>
<evidence type="ECO:0000256" key="10">
    <source>
        <dbReference type="ARBA" id="ARBA00023014"/>
    </source>
</evidence>
<keyword evidence="16" id="KW-1185">Reference proteome</keyword>
<dbReference type="InterPro" id="IPR003651">
    <property type="entry name" value="Endonuclease3_FeS-loop_motif"/>
</dbReference>
<feature type="domain" description="HhH-GPD" evidence="14">
    <location>
        <begin position="44"/>
        <end position="195"/>
    </location>
</feature>
<dbReference type="GO" id="GO:0051539">
    <property type="term" value="F:4 iron, 4 sulfur cluster binding"/>
    <property type="evidence" value="ECO:0007669"/>
    <property type="project" value="UniProtKB-UniRule"/>
</dbReference>
<dbReference type="SMART" id="SM00478">
    <property type="entry name" value="ENDO3c"/>
    <property type="match status" value="1"/>
</dbReference>
<dbReference type="NCBIfam" id="TIGR01084">
    <property type="entry name" value="mutY"/>
    <property type="match status" value="1"/>
</dbReference>
<comment type="catalytic activity">
    <reaction evidence="1 13">
        <text>Hydrolyzes free adenine bases from 7,8-dihydro-8-oxoguanine:adenine mismatched double-stranded DNA, leaving an apurinic site.</text>
        <dbReference type="EC" id="3.2.2.31"/>
    </reaction>
</comment>
<dbReference type="GO" id="GO:0046872">
    <property type="term" value="F:metal ion binding"/>
    <property type="evidence" value="ECO:0007669"/>
    <property type="project" value="UniProtKB-UniRule"/>
</dbReference>
<keyword evidence="12 13" id="KW-0326">Glycosidase</keyword>
<evidence type="ECO:0000256" key="7">
    <source>
        <dbReference type="ARBA" id="ARBA00022763"/>
    </source>
</evidence>
<dbReference type="KEGG" id="eff:skT53_19960"/>
<dbReference type="Gene3D" id="3.90.79.10">
    <property type="entry name" value="Nucleoside Triphosphate Pyrophosphohydrolase"/>
    <property type="match status" value="1"/>
</dbReference>
<dbReference type="GO" id="GO:0000701">
    <property type="term" value="F:purine-specific mismatch base pair DNA N-glycosylase activity"/>
    <property type="evidence" value="ECO:0007669"/>
    <property type="project" value="UniProtKB-EC"/>
</dbReference>
<dbReference type="InterPro" id="IPR015797">
    <property type="entry name" value="NUDIX_hydrolase-like_dom_sf"/>
</dbReference>
<dbReference type="Gene3D" id="1.10.340.30">
    <property type="entry name" value="Hypothetical protein, domain 2"/>
    <property type="match status" value="1"/>
</dbReference>
<dbReference type="InterPro" id="IPR003265">
    <property type="entry name" value="HhH-GPD_domain"/>
</dbReference>
<evidence type="ECO:0000256" key="12">
    <source>
        <dbReference type="ARBA" id="ARBA00023295"/>
    </source>
</evidence>
<evidence type="ECO:0000313" key="16">
    <source>
        <dbReference type="Proteomes" id="UP000593802"/>
    </source>
</evidence>
<keyword evidence="10" id="KW-0411">Iron-sulfur</keyword>
<keyword evidence="5" id="KW-0004">4Fe-4S</keyword>
<dbReference type="GO" id="GO:0006284">
    <property type="term" value="P:base-excision repair"/>
    <property type="evidence" value="ECO:0007669"/>
    <property type="project" value="UniProtKB-UniRule"/>
</dbReference>
<dbReference type="Proteomes" id="UP000593802">
    <property type="component" value="Chromosome"/>
</dbReference>
<gene>
    <name evidence="15" type="primary">mutY</name>
    <name evidence="15" type="ORF">skT53_19960</name>
</gene>
<evidence type="ECO:0000256" key="6">
    <source>
        <dbReference type="ARBA" id="ARBA00022723"/>
    </source>
</evidence>
<accession>A0A7I8DGT8</accession>
<comment type="function">
    <text evidence="13">Adenine glycosylase active on G-A mispairs.</text>
</comment>
<dbReference type="Gene3D" id="1.10.1670.10">
    <property type="entry name" value="Helix-hairpin-Helix base-excision DNA repair enzymes (C-terminal)"/>
    <property type="match status" value="1"/>
</dbReference>
<dbReference type="InterPro" id="IPR029119">
    <property type="entry name" value="MutY_C"/>
</dbReference>
<protein>
    <recommendedName>
        <fullName evidence="4 13">Adenine DNA glycosylase</fullName>
        <ecNumber evidence="3 13">3.2.2.31</ecNumber>
    </recommendedName>
</protein>
<dbReference type="EMBL" id="AP023366">
    <property type="protein sequence ID" value="BCJ87011.1"/>
    <property type="molecule type" value="Genomic_DNA"/>
</dbReference>
<dbReference type="SMART" id="SM00525">
    <property type="entry name" value="FES"/>
    <property type="match status" value="1"/>
</dbReference>
<dbReference type="GO" id="GO:0006298">
    <property type="term" value="P:mismatch repair"/>
    <property type="evidence" value="ECO:0007669"/>
    <property type="project" value="TreeGrafter"/>
</dbReference>
<evidence type="ECO:0000256" key="3">
    <source>
        <dbReference type="ARBA" id="ARBA00012045"/>
    </source>
</evidence>
<evidence type="ECO:0000256" key="8">
    <source>
        <dbReference type="ARBA" id="ARBA00022801"/>
    </source>
</evidence>
<keyword evidence="8" id="KW-0378">Hydrolase</keyword>
<dbReference type="InterPro" id="IPR023170">
    <property type="entry name" value="HhH_base_excis_C"/>
</dbReference>
<dbReference type="EC" id="3.2.2.31" evidence="3 13"/>
<comment type="cofactor">
    <cofactor evidence="13">
        <name>[4Fe-4S] cluster</name>
        <dbReference type="ChEBI" id="CHEBI:49883"/>
    </cofactor>
    <text evidence="13">Binds 1 [4Fe-4S] cluster.</text>
</comment>
<dbReference type="RefSeq" id="WP_200756600.1">
    <property type="nucleotide sequence ID" value="NZ_AP023366.1"/>
</dbReference>
<reference evidence="15 16" key="1">
    <citation type="submission" date="2020-08" db="EMBL/GenBank/DDBJ databases">
        <title>Complete Genome Sequence of Effusibacillus dendaii Strain skT53, Isolated from Farmland soil.</title>
        <authorList>
            <person name="Konishi T."/>
            <person name="Kawasaki H."/>
        </authorList>
    </citation>
    <scope>NUCLEOTIDE SEQUENCE [LARGE SCALE GENOMIC DNA]</scope>
    <source>
        <strain evidence="16">skT53</strain>
    </source>
</reference>
<evidence type="ECO:0000259" key="14">
    <source>
        <dbReference type="SMART" id="SM00478"/>
    </source>
</evidence>
<organism evidence="15 16">
    <name type="scientific">Effusibacillus dendaii</name>
    <dbReference type="NCBI Taxonomy" id="2743772"/>
    <lineage>
        <taxon>Bacteria</taxon>
        <taxon>Bacillati</taxon>
        <taxon>Bacillota</taxon>
        <taxon>Bacilli</taxon>
        <taxon>Bacillales</taxon>
        <taxon>Alicyclobacillaceae</taxon>
        <taxon>Effusibacillus</taxon>
    </lineage>
</organism>
<dbReference type="InterPro" id="IPR000445">
    <property type="entry name" value="HhH_motif"/>
</dbReference>
<name>A0A7I8DGT8_9BACL</name>
<dbReference type="SUPFAM" id="SSF48150">
    <property type="entry name" value="DNA-glycosylase"/>
    <property type="match status" value="1"/>
</dbReference>
<dbReference type="AlphaFoldDB" id="A0A7I8DGT8"/>
<evidence type="ECO:0000256" key="2">
    <source>
        <dbReference type="ARBA" id="ARBA00008343"/>
    </source>
</evidence>
<keyword evidence="7 13" id="KW-0227">DNA damage</keyword>
<dbReference type="PANTHER" id="PTHR42944:SF1">
    <property type="entry name" value="ADENINE DNA GLYCOSYLASE"/>
    <property type="match status" value="1"/>
</dbReference>
<dbReference type="Pfam" id="PF00730">
    <property type="entry name" value="HhH-GPD"/>
    <property type="match status" value="1"/>
</dbReference>
<dbReference type="GO" id="GO:0035485">
    <property type="term" value="F:adenine/guanine mispair binding"/>
    <property type="evidence" value="ECO:0007669"/>
    <property type="project" value="TreeGrafter"/>
</dbReference>
<evidence type="ECO:0000256" key="5">
    <source>
        <dbReference type="ARBA" id="ARBA00022485"/>
    </source>
</evidence>
<dbReference type="InterPro" id="IPR005760">
    <property type="entry name" value="A/G_AdeGlyc_MutY"/>
</dbReference>
<evidence type="ECO:0000256" key="11">
    <source>
        <dbReference type="ARBA" id="ARBA00023204"/>
    </source>
</evidence>
<dbReference type="PANTHER" id="PTHR42944">
    <property type="entry name" value="ADENINE DNA GLYCOSYLASE"/>
    <property type="match status" value="1"/>
</dbReference>
<sequence>MAGINHLEANEVAKRLLTWYVQNKRDLPWRRTKDPYQIWVSEVMLQQTRVESVIPYWNRFMERFPTVESLAVAPEEEVLKMWEGLGYYSRARNLQAAVREVNEKYGGRVPDSLPDMCSLPGVGPYTSGAVLSIAYNVSVPAVDGNVFRVLSRIFLIEDDVSKPAARKKFEGIAEFLIPPGEASDFNQALMEFGARICIPKHPRCETCPVQSLCRGYREGVQDRLPVKGKKKPPRPLDIATAIVWQRDRVLITRRPPEGLLAGMWEFPSCDVSDGNRHEAELTRFFQGKWDVGLQVKSHFANLQHTFSHLHWNVQAYTCEAEAEKIPETDSVKWVTTRELTQFAMPVVHQKLAKSLDGLL</sequence>
<evidence type="ECO:0000313" key="15">
    <source>
        <dbReference type="EMBL" id="BCJ87011.1"/>
    </source>
</evidence>
<dbReference type="FunFam" id="1.10.340.30:FF:000010">
    <property type="entry name" value="Adenine DNA glycosylase"/>
    <property type="match status" value="1"/>
</dbReference>
<dbReference type="InterPro" id="IPR011257">
    <property type="entry name" value="DNA_glycosylase"/>
</dbReference>
<comment type="similarity">
    <text evidence="2 13">Belongs to the Nth/MutY family.</text>
</comment>
<evidence type="ECO:0000256" key="13">
    <source>
        <dbReference type="RuleBase" id="RU365096"/>
    </source>
</evidence>
<dbReference type="Pfam" id="PF00633">
    <property type="entry name" value="HHH"/>
    <property type="match status" value="1"/>
</dbReference>
<evidence type="ECO:0000256" key="1">
    <source>
        <dbReference type="ARBA" id="ARBA00000843"/>
    </source>
</evidence>
<keyword evidence="9 13" id="KW-0408">Iron</keyword>
<dbReference type="GO" id="GO:0032357">
    <property type="term" value="F:oxidized purine DNA binding"/>
    <property type="evidence" value="ECO:0007669"/>
    <property type="project" value="TreeGrafter"/>
</dbReference>
<dbReference type="Pfam" id="PF14815">
    <property type="entry name" value="NUDIX_4"/>
    <property type="match status" value="1"/>
</dbReference>
<proteinExistence type="inferred from homology"/>
<evidence type="ECO:0000256" key="4">
    <source>
        <dbReference type="ARBA" id="ARBA00022023"/>
    </source>
</evidence>
<evidence type="ECO:0000256" key="9">
    <source>
        <dbReference type="ARBA" id="ARBA00023004"/>
    </source>
</evidence>
<dbReference type="SUPFAM" id="SSF55811">
    <property type="entry name" value="Nudix"/>
    <property type="match status" value="1"/>
</dbReference>
<dbReference type="CDD" id="cd00056">
    <property type="entry name" value="ENDO3c"/>
    <property type="match status" value="1"/>
</dbReference>